<reference evidence="2 3" key="2">
    <citation type="journal article" date="2008" name="Nature">
        <title>The Phaeodactylum genome reveals the evolutionary history of diatom genomes.</title>
        <authorList>
            <person name="Bowler C."/>
            <person name="Allen A.E."/>
            <person name="Badger J.H."/>
            <person name="Grimwood J."/>
            <person name="Jabbari K."/>
            <person name="Kuo A."/>
            <person name="Maheswari U."/>
            <person name="Martens C."/>
            <person name="Maumus F."/>
            <person name="Otillar R.P."/>
            <person name="Rayko E."/>
            <person name="Salamov A."/>
            <person name="Vandepoele K."/>
            <person name="Beszteri B."/>
            <person name="Gruber A."/>
            <person name="Heijde M."/>
            <person name="Katinka M."/>
            <person name="Mock T."/>
            <person name="Valentin K."/>
            <person name="Verret F."/>
            <person name="Berges J.A."/>
            <person name="Brownlee C."/>
            <person name="Cadoret J.P."/>
            <person name="Chiovitti A."/>
            <person name="Choi C.J."/>
            <person name="Coesel S."/>
            <person name="De Martino A."/>
            <person name="Detter J.C."/>
            <person name="Durkin C."/>
            <person name="Falciatore A."/>
            <person name="Fournet J."/>
            <person name="Haruta M."/>
            <person name="Huysman M.J."/>
            <person name="Jenkins B.D."/>
            <person name="Jiroutova K."/>
            <person name="Jorgensen R.E."/>
            <person name="Joubert Y."/>
            <person name="Kaplan A."/>
            <person name="Kroger N."/>
            <person name="Kroth P.G."/>
            <person name="La Roche J."/>
            <person name="Lindquist E."/>
            <person name="Lommer M."/>
            <person name="Martin-Jezequel V."/>
            <person name="Lopez P.J."/>
            <person name="Lucas S."/>
            <person name="Mangogna M."/>
            <person name="McGinnis K."/>
            <person name="Medlin L.K."/>
            <person name="Montsant A."/>
            <person name="Oudot-Le Secq M.P."/>
            <person name="Napoli C."/>
            <person name="Obornik M."/>
            <person name="Parker M.S."/>
            <person name="Petit J.L."/>
            <person name="Porcel B.M."/>
            <person name="Poulsen N."/>
            <person name="Robison M."/>
            <person name="Rychlewski L."/>
            <person name="Rynearson T.A."/>
            <person name="Schmutz J."/>
            <person name="Shapiro H."/>
            <person name="Siaut M."/>
            <person name="Stanley M."/>
            <person name="Sussman M.R."/>
            <person name="Taylor A.R."/>
            <person name="Vardi A."/>
            <person name="von Dassow P."/>
            <person name="Vyverman W."/>
            <person name="Willis A."/>
            <person name="Wyrwicz L.S."/>
            <person name="Rokhsar D.S."/>
            <person name="Weissenbach J."/>
            <person name="Armbrust E.V."/>
            <person name="Green B.R."/>
            <person name="Van de Peer Y."/>
            <person name="Grigoriev I.V."/>
        </authorList>
    </citation>
    <scope>NUCLEOTIDE SEQUENCE [LARGE SCALE GENOMIC DNA]</scope>
    <source>
        <strain evidence="2 3">CCMP1335</strain>
    </source>
</reference>
<reference evidence="2 3" key="1">
    <citation type="journal article" date="2004" name="Science">
        <title>The genome of the diatom Thalassiosira pseudonana: ecology, evolution, and metabolism.</title>
        <authorList>
            <person name="Armbrust E.V."/>
            <person name="Berges J.A."/>
            <person name="Bowler C."/>
            <person name="Green B.R."/>
            <person name="Martinez D."/>
            <person name="Putnam N.H."/>
            <person name="Zhou S."/>
            <person name="Allen A.E."/>
            <person name="Apt K.E."/>
            <person name="Bechner M."/>
            <person name="Brzezinski M.A."/>
            <person name="Chaal B.K."/>
            <person name="Chiovitti A."/>
            <person name="Davis A.K."/>
            <person name="Demarest M.S."/>
            <person name="Detter J.C."/>
            <person name="Glavina T."/>
            <person name="Goodstein D."/>
            <person name="Hadi M.Z."/>
            <person name="Hellsten U."/>
            <person name="Hildebrand M."/>
            <person name="Jenkins B.D."/>
            <person name="Jurka J."/>
            <person name="Kapitonov V.V."/>
            <person name="Kroger N."/>
            <person name="Lau W.W."/>
            <person name="Lane T.W."/>
            <person name="Larimer F.W."/>
            <person name="Lippmeier J.C."/>
            <person name="Lucas S."/>
            <person name="Medina M."/>
            <person name="Montsant A."/>
            <person name="Obornik M."/>
            <person name="Parker M.S."/>
            <person name="Palenik B."/>
            <person name="Pazour G.J."/>
            <person name="Richardson P.M."/>
            <person name="Rynearson T.A."/>
            <person name="Saito M.A."/>
            <person name="Schwartz D.C."/>
            <person name="Thamatrakoln K."/>
            <person name="Valentin K."/>
            <person name="Vardi A."/>
            <person name="Wilkerson F.P."/>
            <person name="Rokhsar D.S."/>
        </authorList>
    </citation>
    <scope>NUCLEOTIDE SEQUENCE [LARGE SCALE GENOMIC DNA]</scope>
    <source>
        <strain evidence="2 3">CCMP1335</strain>
    </source>
</reference>
<evidence type="ECO:0000313" key="2">
    <source>
        <dbReference type="EMBL" id="EED95960.1"/>
    </source>
</evidence>
<protein>
    <submittedName>
        <fullName evidence="2">Uncharacterized protein</fullName>
    </submittedName>
</protein>
<feature type="compositionally biased region" description="Low complexity" evidence="1">
    <location>
        <begin position="79"/>
        <end position="88"/>
    </location>
</feature>
<dbReference type="HOGENOM" id="CLU_817578_0_0_1"/>
<dbReference type="Proteomes" id="UP000001449">
    <property type="component" value="Chromosome 1"/>
</dbReference>
<feature type="compositionally biased region" description="Acidic residues" evidence="1">
    <location>
        <begin position="278"/>
        <end position="289"/>
    </location>
</feature>
<feature type="region of interest" description="Disordered" evidence="1">
    <location>
        <begin position="258"/>
        <end position="297"/>
    </location>
</feature>
<name>B8BRI3_THAPS</name>
<dbReference type="InParanoid" id="B8BRI3"/>
<accession>B8BRI3</accession>
<gene>
    <name evidence="2" type="ORF">THAPSDRAFT_1637</name>
</gene>
<dbReference type="PaxDb" id="35128-Thaps1637"/>
<sequence>MSPQSRATISANTTFPSVSGDDESSTWPCNACSSPSSVAEIAWAANAAFALHKIEGSASSDVNPLLELPSLPKKRASALISSSSKQSLEPTSSTTNSAIHPSQPFLSSYGSAFLSGIFADIAESGEEDSPAMEEGGEGLSAGYYEDDTNTNASISLEPRQKKSRTNPSSTFGGHLKSYKALAGLTEGADSSVNATAMELSPSVVSPRPNISSTAIKIQLFNDQVRELQDLAFPSLPRLPVTVSSSSFSSSDAVGAVVTPRQEDASSSDPDQYGWFVSMDDDEGSSDDETSPPMFLPNTKPDLAFKAMVAPCPPKPEENQDIEVQQALAADTIDDVLGDLF</sequence>
<dbReference type="KEGG" id="tps:THAPSDRAFT_1637"/>
<dbReference type="OMA" id="GWFVSMD"/>
<feature type="compositionally biased region" description="Acidic residues" evidence="1">
    <location>
        <begin position="125"/>
        <end position="136"/>
    </location>
</feature>
<feature type="compositionally biased region" description="Polar residues" evidence="1">
    <location>
        <begin position="89"/>
        <end position="101"/>
    </location>
</feature>
<dbReference type="AlphaFoldDB" id="B8BRI3"/>
<dbReference type="GeneID" id="7443171"/>
<dbReference type="EMBL" id="CM000638">
    <property type="protein sequence ID" value="EED95960.1"/>
    <property type="molecule type" value="Genomic_DNA"/>
</dbReference>
<evidence type="ECO:0000256" key="1">
    <source>
        <dbReference type="SAM" id="MobiDB-lite"/>
    </source>
</evidence>
<evidence type="ECO:0000313" key="3">
    <source>
        <dbReference type="Proteomes" id="UP000001449"/>
    </source>
</evidence>
<organism evidence="2 3">
    <name type="scientific">Thalassiosira pseudonana</name>
    <name type="common">Marine diatom</name>
    <name type="synonym">Cyclotella nana</name>
    <dbReference type="NCBI Taxonomy" id="35128"/>
    <lineage>
        <taxon>Eukaryota</taxon>
        <taxon>Sar</taxon>
        <taxon>Stramenopiles</taxon>
        <taxon>Ochrophyta</taxon>
        <taxon>Bacillariophyta</taxon>
        <taxon>Coscinodiscophyceae</taxon>
        <taxon>Thalassiosirophycidae</taxon>
        <taxon>Thalassiosirales</taxon>
        <taxon>Thalassiosiraceae</taxon>
        <taxon>Thalassiosira</taxon>
    </lineage>
</organism>
<feature type="region of interest" description="Disordered" evidence="1">
    <location>
        <begin position="1"/>
        <end position="29"/>
    </location>
</feature>
<dbReference type="eggNOG" id="ENOG502SYGJ">
    <property type="taxonomic scope" value="Eukaryota"/>
</dbReference>
<feature type="region of interest" description="Disordered" evidence="1">
    <location>
        <begin position="125"/>
        <end position="172"/>
    </location>
</feature>
<feature type="region of interest" description="Disordered" evidence="1">
    <location>
        <begin position="79"/>
        <end position="101"/>
    </location>
</feature>
<keyword evidence="3" id="KW-1185">Reference proteome</keyword>
<proteinExistence type="predicted"/>
<feature type="compositionally biased region" description="Polar residues" evidence="1">
    <location>
        <begin position="1"/>
        <end position="17"/>
    </location>
</feature>
<dbReference type="RefSeq" id="XP_002286319.1">
    <property type="nucleotide sequence ID" value="XM_002286283.1"/>
</dbReference>